<protein>
    <submittedName>
        <fullName evidence="14">Fimbria/pilus outer membrane usher protein</fullName>
    </submittedName>
</protein>
<dbReference type="Pfam" id="PF00577">
    <property type="entry name" value="Usher"/>
    <property type="match status" value="1"/>
</dbReference>
<evidence type="ECO:0000256" key="7">
    <source>
        <dbReference type="ARBA" id="ARBA00022729"/>
    </source>
</evidence>
<dbReference type="PROSITE" id="PS01151">
    <property type="entry name" value="FIMBRIAL_USHER"/>
    <property type="match status" value="1"/>
</dbReference>
<dbReference type="Pfam" id="PF13954">
    <property type="entry name" value="PapC_N"/>
    <property type="match status" value="1"/>
</dbReference>
<feature type="chain" id="PRO_5046674653" evidence="11">
    <location>
        <begin position="25"/>
        <end position="858"/>
    </location>
</feature>
<dbReference type="InterPro" id="IPR037224">
    <property type="entry name" value="PapC_N_sf"/>
</dbReference>
<evidence type="ECO:0000313" key="14">
    <source>
        <dbReference type="EMBL" id="MFC5476285.1"/>
    </source>
</evidence>
<proteinExistence type="inferred from homology"/>
<evidence type="ECO:0000313" key="15">
    <source>
        <dbReference type="Proteomes" id="UP001596045"/>
    </source>
</evidence>
<feature type="domain" description="PapC N-terminal" evidence="13">
    <location>
        <begin position="34"/>
        <end position="181"/>
    </location>
</feature>
<accession>A0ABW0ME10</accession>
<evidence type="ECO:0000256" key="11">
    <source>
        <dbReference type="SAM" id="SignalP"/>
    </source>
</evidence>
<dbReference type="Gene3D" id="3.10.20.410">
    <property type="match status" value="1"/>
</dbReference>
<keyword evidence="8 10" id="KW-0472">Membrane</keyword>
<name>A0ABW0ME10_9BURK</name>
<dbReference type="RefSeq" id="WP_379000340.1">
    <property type="nucleotide sequence ID" value="NZ_JBHSMT010000030.1"/>
</dbReference>
<keyword evidence="15" id="KW-1185">Reference proteome</keyword>
<dbReference type="InterPro" id="IPR000015">
    <property type="entry name" value="Fimb_usher"/>
</dbReference>
<dbReference type="InterPro" id="IPR018030">
    <property type="entry name" value="Fimbrial_membr_usher_CS"/>
</dbReference>
<dbReference type="Gene3D" id="2.60.40.3110">
    <property type="match status" value="1"/>
</dbReference>
<comment type="caution">
    <text evidence="14">The sequence shown here is derived from an EMBL/GenBank/DDBJ whole genome shotgun (WGS) entry which is preliminary data.</text>
</comment>
<evidence type="ECO:0000256" key="8">
    <source>
        <dbReference type="ARBA" id="ARBA00023136"/>
    </source>
</evidence>
<keyword evidence="3 10" id="KW-0813">Transport</keyword>
<feature type="signal peptide" evidence="11">
    <location>
        <begin position="1"/>
        <end position="24"/>
    </location>
</feature>
<dbReference type="Gene3D" id="2.60.40.2070">
    <property type="match status" value="1"/>
</dbReference>
<gene>
    <name evidence="14" type="ORF">ACFPM8_20165</name>
</gene>
<dbReference type="Gene3D" id="2.60.40.2610">
    <property type="entry name" value="Outer membrane usher protein FimD, plug domain"/>
    <property type="match status" value="1"/>
</dbReference>
<evidence type="ECO:0000256" key="9">
    <source>
        <dbReference type="ARBA" id="ARBA00023237"/>
    </source>
</evidence>
<dbReference type="InterPro" id="IPR025885">
    <property type="entry name" value="PapC_N"/>
</dbReference>
<feature type="domain" description="PapC-like C-terminal" evidence="12">
    <location>
        <begin position="757"/>
        <end position="820"/>
    </location>
</feature>
<dbReference type="InterPro" id="IPR042186">
    <property type="entry name" value="FimD_plug_dom"/>
</dbReference>
<dbReference type="Pfam" id="PF13953">
    <property type="entry name" value="PapC_C"/>
    <property type="match status" value="1"/>
</dbReference>
<keyword evidence="4" id="KW-1134">Transmembrane beta strand</keyword>
<evidence type="ECO:0000256" key="3">
    <source>
        <dbReference type="ARBA" id="ARBA00022448"/>
    </source>
</evidence>
<keyword evidence="5 10" id="KW-1029">Fimbrium biogenesis</keyword>
<evidence type="ECO:0000256" key="1">
    <source>
        <dbReference type="ARBA" id="ARBA00004571"/>
    </source>
</evidence>
<evidence type="ECO:0000256" key="5">
    <source>
        <dbReference type="ARBA" id="ARBA00022558"/>
    </source>
</evidence>
<dbReference type="PANTHER" id="PTHR30451:SF21">
    <property type="entry name" value="FIMBRIAL USHER DOMAIN-CONTAINING PROTEIN YDET-RELATED"/>
    <property type="match status" value="1"/>
</dbReference>
<dbReference type="EMBL" id="JBHSMT010000030">
    <property type="protein sequence ID" value="MFC5476285.1"/>
    <property type="molecule type" value="Genomic_DNA"/>
</dbReference>
<reference evidence="15" key="1">
    <citation type="journal article" date="2019" name="Int. J. Syst. Evol. Microbiol.">
        <title>The Global Catalogue of Microorganisms (GCM) 10K type strain sequencing project: providing services to taxonomists for standard genome sequencing and annotation.</title>
        <authorList>
            <consortium name="The Broad Institute Genomics Platform"/>
            <consortium name="The Broad Institute Genome Sequencing Center for Infectious Disease"/>
            <person name="Wu L."/>
            <person name="Ma J."/>
        </authorList>
    </citation>
    <scope>NUCLEOTIDE SEQUENCE [LARGE SCALE GENOMIC DNA]</scope>
    <source>
        <strain evidence="15">JCM 17066</strain>
    </source>
</reference>
<evidence type="ECO:0000259" key="12">
    <source>
        <dbReference type="Pfam" id="PF13953"/>
    </source>
</evidence>
<evidence type="ECO:0000256" key="2">
    <source>
        <dbReference type="ARBA" id="ARBA00008064"/>
    </source>
</evidence>
<comment type="subcellular location">
    <subcellularLocation>
        <location evidence="1 10">Cell outer membrane</location>
        <topology evidence="1 10">Multi-pass membrane protein</topology>
    </subcellularLocation>
</comment>
<evidence type="ECO:0000256" key="6">
    <source>
        <dbReference type="ARBA" id="ARBA00022692"/>
    </source>
</evidence>
<sequence>MYALPSRFKLRALALLIAMPALLAAGKTALAENKFNASFLSFGGGPADIALDTFAKDNVALPGVHLVDVTINGEKSGQHDVRFEAPADGSHGGAQACMTSTLAAALGVNLPAYPLLAALAPDECADIALTMPGSQVSFDPGPQVLTVTVPQASMSSQPRGAVPPSQWDEGINAAMLDYRLSAAKNHRSDSSGNGGGDGPGVQWYASLQSGVNLGPWRFRTSSTINRDASGTHGQMLNSYVQRDLVSLRGQLTLGDSFTPGDVFDSVPFRGAQFASDDTMQPDSLRGYAPVVRGIAQSYAKVEIRQNGFLIYSTYVSPGPFAIDDMYSTTSNSDMEVTIIEADGQKRTFIQPYASIPTLLRQHAWKYRATLGQLRVPGASRSPMFVSASASHGLANETTVYGGISLSPVHTAASLGVARNMAYLGAVSLDLTASRTQDNNDSGRAGSGQAARLMYAKVIDASRTEIRAAAYRYSGNYRSLSDAVRSDLSPADGFDLRNRQSKLEATVSQNLGSLGSLYFTGSEQRYLNRDGKDRMLQLGYSTSIQRMPVSLNLNYEHRADGSINRQIALNLSIPLGPPESSTTYGSASFVSGSGHAEQRVGVFGTAFDDNRLSYSVDGSRSAGDFSGGASAIYRTSAGQATLTHNTSHDSAQTSLSATGGMVLHEHGLTLSQPLGDTIALVRAEGAADVGIQANAGVRTDSSGYAVVPHVTPYRANRISLTTGDLDRQVEIKNATANVVPTRGAVVMTPFEVAVGRLLLNITGPDGQPVPFGATVLTDDGREVGMVGPDGQSFATGAGQKGTLHVRWGNRPSESCSLSFALADAAKSGRDTLPEIDATCQPADRTLTLNSTATDKESTQ</sequence>
<evidence type="ECO:0000256" key="4">
    <source>
        <dbReference type="ARBA" id="ARBA00022452"/>
    </source>
</evidence>
<organism evidence="14 15">
    <name type="scientific">Paraherbaspirillum soli</name>
    <dbReference type="NCBI Taxonomy" id="631222"/>
    <lineage>
        <taxon>Bacteria</taxon>
        <taxon>Pseudomonadati</taxon>
        <taxon>Pseudomonadota</taxon>
        <taxon>Betaproteobacteria</taxon>
        <taxon>Burkholderiales</taxon>
        <taxon>Oxalobacteraceae</taxon>
        <taxon>Paraherbaspirillum</taxon>
    </lineage>
</organism>
<dbReference type="SUPFAM" id="SSF141729">
    <property type="entry name" value="FimD N-terminal domain-like"/>
    <property type="match status" value="1"/>
</dbReference>
<evidence type="ECO:0000259" key="13">
    <source>
        <dbReference type="Pfam" id="PF13954"/>
    </source>
</evidence>
<dbReference type="PANTHER" id="PTHR30451">
    <property type="entry name" value="OUTER MEMBRANE USHER PROTEIN"/>
    <property type="match status" value="1"/>
</dbReference>
<dbReference type="Proteomes" id="UP001596045">
    <property type="component" value="Unassembled WGS sequence"/>
</dbReference>
<keyword evidence="9 10" id="KW-0998">Cell outer membrane</keyword>
<dbReference type="InterPro" id="IPR025949">
    <property type="entry name" value="PapC-like_C"/>
</dbReference>
<dbReference type="InterPro" id="IPR043142">
    <property type="entry name" value="PapC-like_C_sf"/>
</dbReference>
<keyword evidence="7 11" id="KW-0732">Signal</keyword>
<keyword evidence="6 10" id="KW-0812">Transmembrane</keyword>
<comment type="similarity">
    <text evidence="2 10">Belongs to the fimbrial export usher family.</text>
</comment>
<evidence type="ECO:0000256" key="10">
    <source>
        <dbReference type="RuleBase" id="RU003884"/>
    </source>
</evidence>